<gene>
    <name evidence="4" type="ORF">D6Z83_24645</name>
    <name evidence="5" type="ORF">EBE87_27295</name>
</gene>
<evidence type="ECO:0000313" key="4">
    <source>
        <dbReference type="EMBL" id="RKK01503.1"/>
    </source>
</evidence>
<keyword evidence="6" id="KW-1185">Reference proteome</keyword>
<dbReference type="Pfam" id="PF01757">
    <property type="entry name" value="Acyl_transf_3"/>
    <property type="match status" value="1"/>
</dbReference>
<keyword evidence="2" id="KW-0812">Transmembrane</keyword>
<dbReference type="AlphaFoldDB" id="A0A3A9J9W4"/>
<organism evidence="4 7">
    <name type="scientific">Teichococcus wenyumeiae</name>
    <dbReference type="NCBI Taxonomy" id="2478470"/>
    <lineage>
        <taxon>Bacteria</taxon>
        <taxon>Pseudomonadati</taxon>
        <taxon>Pseudomonadota</taxon>
        <taxon>Alphaproteobacteria</taxon>
        <taxon>Acetobacterales</taxon>
        <taxon>Roseomonadaceae</taxon>
        <taxon>Roseomonas</taxon>
    </lineage>
</organism>
<sequence length="336" mass="36426">MLIALVVVNHALLLTAEPAADYGHLDRALIVLTRAAVPALSLFSGYLFVGSTRSSLLGVARQKARTLILPFLAWNTGAVVVLVLLNETFKIVPEALVATQSRYDLVNDVTAFHGAPANAPLYFLRDLFITFMAFSLLRPVLRHPVGLALAMLAVVVNYGLDLDERIIIRNTIPVFFLMGFGLRTFPQLMVLCGRAVLPMAILSAALLPIWAFGNTHLGDPTVLDLATLTAFSILVIGLVIRLPNWPSLSALGKRYSFVIFLTHWWVLLGLAAVWDHFGWSDSYYRAFASLVAVGVGVLTANLISRLPGPIASALSGGRLKQPSHRFPTGGARPTHG</sequence>
<feature type="region of interest" description="Disordered" evidence="1">
    <location>
        <begin position="316"/>
        <end position="336"/>
    </location>
</feature>
<proteinExistence type="predicted"/>
<dbReference type="EMBL" id="RAQU01000260">
    <property type="protein sequence ID" value="RKK01503.1"/>
    <property type="molecule type" value="Genomic_DNA"/>
</dbReference>
<evidence type="ECO:0000259" key="3">
    <source>
        <dbReference type="Pfam" id="PF01757"/>
    </source>
</evidence>
<keyword evidence="2" id="KW-1133">Transmembrane helix</keyword>
<dbReference type="Proteomes" id="UP000278036">
    <property type="component" value="Unassembled WGS sequence"/>
</dbReference>
<keyword evidence="4" id="KW-0012">Acyltransferase</keyword>
<keyword evidence="2" id="KW-0472">Membrane</keyword>
<dbReference type="InterPro" id="IPR002656">
    <property type="entry name" value="Acyl_transf_3_dom"/>
</dbReference>
<name>A0A3A9J9W4_9PROT</name>
<evidence type="ECO:0000313" key="5">
    <source>
        <dbReference type="EMBL" id="RMI14759.1"/>
    </source>
</evidence>
<reference evidence="4 7" key="1">
    <citation type="submission" date="2018-09" db="EMBL/GenBank/DDBJ databases">
        <title>Roseomonas sp. nov., isolated from feces of Tibetan antelopes in the Qinghai-Tibet plateau, China.</title>
        <authorList>
            <person name="Tian Z."/>
        </authorList>
    </citation>
    <scope>NUCLEOTIDE SEQUENCE [LARGE SCALE GENOMIC DNA]</scope>
    <source>
        <strain evidence="5 6">Z23</strain>
        <strain evidence="4 7">Z24</strain>
    </source>
</reference>
<feature type="transmembrane region" description="Helical" evidence="2">
    <location>
        <begin position="144"/>
        <end position="160"/>
    </location>
</feature>
<dbReference type="Proteomes" id="UP000274097">
    <property type="component" value="Unassembled WGS sequence"/>
</dbReference>
<dbReference type="InParanoid" id="A0A3A9J9W4"/>
<feature type="domain" description="Acyltransferase 3" evidence="3">
    <location>
        <begin position="2"/>
        <end position="298"/>
    </location>
</feature>
<comment type="caution">
    <text evidence="4">The sequence shown here is derived from an EMBL/GenBank/DDBJ whole genome shotgun (WGS) entry which is preliminary data.</text>
</comment>
<dbReference type="EMBL" id="RFLX01000085">
    <property type="protein sequence ID" value="RMI14759.1"/>
    <property type="molecule type" value="Genomic_DNA"/>
</dbReference>
<accession>A0A3A9J9W4</accession>
<feature type="transmembrane region" description="Helical" evidence="2">
    <location>
        <begin position="283"/>
        <end position="303"/>
    </location>
</feature>
<feature type="transmembrane region" description="Helical" evidence="2">
    <location>
        <begin position="255"/>
        <end position="277"/>
    </location>
</feature>
<keyword evidence="4" id="KW-0808">Transferase</keyword>
<evidence type="ECO:0000256" key="1">
    <source>
        <dbReference type="SAM" id="MobiDB-lite"/>
    </source>
</evidence>
<evidence type="ECO:0000256" key="2">
    <source>
        <dbReference type="SAM" id="Phobius"/>
    </source>
</evidence>
<feature type="transmembrane region" description="Helical" evidence="2">
    <location>
        <begin position="67"/>
        <end position="85"/>
    </location>
</feature>
<dbReference type="GO" id="GO:0016747">
    <property type="term" value="F:acyltransferase activity, transferring groups other than amino-acyl groups"/>
    <property type="evidence" value="ECO:0007669"/>
    <property type="project" value="InterPro"/>
</dbReference>
<evidence type="ECO:0000313" key="7">
    <source>
        <dbReference type="Proteomes" id="UP000278036"/>
    </source>
</evidence>
<dbReference type="OrthoDB" id="6064642at2"/>
<feature type="transmembrane region" description="Helical" evidence="2">
    <location>
        <begin position="195"/>
        <end position="213"/>
    </location>
</feature>
<feature type="transmembrane region" description="Helical" evidence="2">
    <location>
        <begin position="225"/>
        <end position="243"/>
    </location>
</feature>
<feature type="transmembrane region" description="Helical" evidence="2">
    <location>
        <begin position="28"/>
        <end position="47"/>
    </location>
</feature>
<protein>
    <submittedName>
        <fullName evidence="4">Acyltransferase</fullName>
    </submittedName>
</protein>
<evidence type="ECO:0000313" key="6">
    <source>
        <dbReference type="Proteomes" id="UP000274097"/>
    </source>
</evidence>